<dbReference type="PANTHER" id="PTHR34979:SF1">
    <property type="entry name" value="INNER MEMBRANE PROTEIN YGAZ"/>
    <property type="match status" value="1"/>
</dbReference>
<comment type="similarity">
    <text evidence="2">Belongs to the AzlC family.</text>
</comment>
<keyword evidence="5 8" id="KW-0812">Transmembrane</keyword>
<evidence type="ECO:0000256" key="1">
    <source>
        <dbReference type="ARBA" id="ARBA00004651"/>
    </source>
</evidence>
<sequence>MHGYLLRKVAMSFESDQAATKEALRLGAPTWFGIGAWGLVVGIAMIKAGLSLPQAFGMTFIVFGGSAQLASLPLIGAHAPVWVIFATALAVNLRFVIFSAILAPHFSHLPLRHRAWLGFLTGDVAVGLFIQRFPDLQDMKGKLAFLKGLIFPNWAAWQIGSVIGILLGSQVPANWGLGVAGTLAILCVMLPLIINRAALAGVVVAGVVALLCFHFPYKLGLLLAVILGMATAMLLEEHMLKSKKIPDGSEQA</sequence>
<organism evidence="9 10">
    <name type="scientific">Undibacterium jejuense</name>
    <dbReference type="NCBI Taxonomy" id="1344949"/>
    <lineage>
        <taxon>Bacteria</taxon>
        <taxon>Pseudomonadati</taxon>
        <taxon>Pseudomonadota</taxon>
        <taxon>Betaproteobacteria</taxon>
        <taxon>Burkholderiales</taxon>
        <taxon>Oxalobacteraceae</taxon>
        <taxon>Undibacterium</taxon>
    </lineage>
</organism>
<feature type="transmembrane region" description="Helical" evidence="8">
    <location>
        <begin position="55"/>
        <end position="75"/>
    </location>
</feature>
<feature type="transmembrane region" description="Helical" evidence="8">
    <location>
        <begin position="183"/>
        <end position="211"/>
    </location>
</feature>
<gene>
    <name evidence="9" type="ORF">H8K32_17315</name>
</gene>
<name>A0A923HMW7_9BURK</name>
<keyword evidence="6 8" id="KW-1133">Transmembrane helix</keyword>
<proteinExistence type="inferred from homology"/>
<dbReference type="EMBL" id="JACOFV010000018">
    <property type="protein sequence ID" value="MBC3863869.1"/>
    <property type="molecule type" value="Genomic_DNA"/>
</dbReference>
<evidence type="ECO:0000256" key="4">
    <source>
        <dbReference type="ARBA" id="ARBA00022475"/>
    </source>
</evidence>
<keyword evidence="3" id="KW-0813">Transport</keyword>
<evidence type="ECO:0000256" key="7">
    <source>
        <dbReference type="ARBA" id="ARBA00023136"/>
    </source>
</evidence>
<protein>
    <submittedName>
        <fullName evidence="9">AzlC family ABC transporter permease</fullName>
    </submittedName>
</protein>
<evidence type="ECO:0000313" key="10">
    <source>
        <dbReference type="Proteomes" id="UP000634011"/>
    </source>
</evidence>
<feature type="transmembrane region" description="Helical" evidence="8">
    <location>
        <begin position="115"/>
        <end position="134"/>
    </location>
</feature>
<dbReference type="GO" id="GO:1903785">
    <property type="term" value="P:L-valine transmembrane transport"/>
    <property type="evidence" value="ECO:0007669"/>
    <property type="project" value="TreeGrafter"/>
</dbReference>
<evidence type="ECO:0000256" key="6">
    <source>
        <dbReference type="ARBA" id="ARBA00022989"/>
    </source>
</evidence>
<feature type="transmembrane region" description="Helical" evidence="8">
    <location>
        <begin position="154"/>
        <end position="171"/>
    </location>
</feature>
<evidence type="ECO:0000256" key="8">
    <source>
        <dbReference type="SAM" id="Phobius"/>
    </source>
</evidence>
<dbReference type="GO" id="GO:0005886">
    <property type="term" value="C:plasma membrane"/>
    <property type="evidence" value="ECO:0007669"/>
    <property type="project" value="UniProtKB-SubCell"/>
</dbReference>
<evidence type="ECO:0000256" key="3">
    <source>
        <dbReference type="ARBA" id="ARBA00022448"/>
    </source>
</evidence>
<evidence type="ECO:0000313" key="9">
    <source>
        <dbReference type="EMBL" id="MBC3863869.1"/>
    </source>
</evidence>
<dbReference type="Pfam" id="PF03591">
    <property type="entry name" value="AzlC"/>
    <property type="match status" value="1"/>
</dbReference>
<dbReference type="PANTHER" id="PTHR34979">
    <property type="entry name" value="INNER MEMBRANE PROTEIN YGAZ"/>
    <property type="match status" value="1"/>
</dbReference>
<evidence type="ECO:0000256" key="5">
    <source>
        <dbReference type="ARBA" id="ARBA00022692"/>
    </source>
</evidence>
<dbReference type="Proteomes" id="UP000634011">
    <property type="component" value="Unassembled WGS sequence"/>
</dbReference>
<comment type="subcellular location">
    <subcellularLocation>
        <location evidence="1">Cell membrane</location>
        <topology evidence="1">Multi-pass membrane protein</topology>
    </subcellularLocation>
</comment>
<dbReference type="InterPro" id="IPR011606">
    <property type="entry name" value="Brnchd-chn_aa_trnsp_permease"/>
</dbReference>
<comment type="caution">
    <text evidence="9">The sequence shown here is derived from an EMBL/GenBank/DDBJ whole genome shotgun (WGS) entry which is preliminary data.</text>
</comment>
<accession>A0A923HMW7</accession>
<keyword evidence="4" id="KW-1003">Cell membrane</keyword>
<evidence type="ECO:0000256" key="2">
    <source>
        <dbReference type="ARBA" id="ARBA00010735"/>
    </source>
</evidence>
<feature type="transmembrane region" description="Helical" evidence="8">
    <location>
        <begin position="30"/>
        <end position="48"/>
    </location>
</feature>
<feature type="transmembrane region" description="Helical" evidence="8">
    <location>
        <begin position="217"/>
        <end position="235"/>
    </location>
</feature>
<feature type="transmembrane region" description="Helical" evidence="8">
    <location>
        <begin position="81"/>
        <end position="103"/>
    </location>
</feature>
<dbReference type="AlphaFoldDB" id="A0A923HMW7"/>
<reference evidence="9" key="1">
    <citation type="submission" date="2020-08" db="EMBL/GenBank/DDBJ databases">
        <title>Novel species isolated from subtropical streams in China.</title>
        <authorList>
            <person name="Lu H."/>
        </authorList>
    </citation>
    <scope>NUCLEOTIDE SEQUENCE</scope>
    <source>
        <strain evidence="9">KACC 12607</strain>
    </source>
</reference>
<keyword evidence="7 8" id="KW-0472">Membrane</keyword>
<keyword evidence="10" id="KW-1185">Reference proteome</keyword>